<reference evidence="3 4" key="1">
    <citation type="submission" date="2018-12" db="EMBL/GenBank/DDBJ databases">
        <authorList>
            <person name="Li F."/>
        </authorList>
    </citation>
    <scope>NUCLEOTIDE SEQUENCE [LARGE SCALE GENOMIC DNA]</scope>
    <source>
        <strain evidence="3 4">8H24J-4-2</strain>
    </source>
</reference>
<gene>
    <name evidence="3" type="ORF">ELQ92_13020</name>
</gene>
<dbReference type="Gene3D" id="3.40.50.1820">
    <property type="entry name" value="alpha/beta hydrolase"/>
    <property type="match status" value="1"/>
</dbReference>
<dbReference type="InterPro" id="IPR029058">
    <property type="entry name" value="AB_hydrolase_fold"/>
</dbReference>
<organism evidence="3 4">
    <name type="scientific">Labedella populi</name>
    <dbReference type="NCBI Taxonomy" id="2498850"/>
    <lineage>
        <taxon>Bacteria</taxon>
        <taxon>Bacillati</taxon>
        <taxon>Actinomycetota</taxon>
        <taxon>Actinomycetes</taxon>
        <taxon>Micrococcales</taxon>
        <taxon>Microbacteriaceae</taxon>
        <taxon>Labedella</taxon>
    </lineage>
</organism>
<keyword evidence="3" id="KW-0378">Hydrolase</keyword>
<dbReference type="GO" id="GO:0016787">
    <property type="term" value="F:hydrolase activity"/>
    <property type="evidence" value="ECO:0007669"/>
    <property type="project" value="UniProtKB-KW"/>
</dbReference>
<proteinExistence type="predicted"/>
<dbReference type="AlphaFoldDB" id="A0A3S4A303"/>
<dbReference type="PANTHER" id="PTHR43798:SF33">
    <property type="entry name" value="HYDROLASE, PUTATIVE (AFU_ORTHOLOGUE AFUA_2G14860)-RELATED"/>
    <property type="match status" value="1"/>
</dbReference>
<dbReference type="RefSeq" id="WP_128499692.1">
    <property type="nucleotide sequence ID" value="NZ_RZNC01000005.1"/>
</dbReference>
<dbReference type="Pfam" id="PF12697">
    <property type="entry name" value="Abhydrolase_6"/>
    <property type="match status" value="1"/>
</dbReference>
<accession>A0A3S4A303</accession>
<evidence type="ECO:0000256" key="1">
    <source>
        <dbReference type="SAM" id="MobiDB-lite"/>
    </source>
</evidence>
<dbReference type="SUPFAM" id="SSF53474">
    <property type="entry name" value="alpha/beta-Hydrolases"/>
    <property type="match status" value="1"/>
</dbReference>
<evidence type="ECO:0000313" key="4">
    <source>
        <dbReference type="Proteomes" id="UP000288603"/>
    </source>
</evidence>
<protein>
    <submittedName>
        <fullName evidence="3">Alpha/beta hydrolase</fullName>
    </submittedName>
</protein>
<evidence type="ECO:0000313" key="3">
    <source>
        <dbReference type="EMBL" id="RWZ59187.1"/>
    </source>
</evidence>
<feature type="compositionally biased region" description="Basic and acidic residues" evidence="1">
    <location>
        <begin position="283"/>
        <end position="300"/>
    </location>
</feature>
<comment type="caution">
    <text evidence="3">The sequence shown here is derived from an EMBL/GenBank/DDBJ whole genome shotgun (WGS) entry which is preliminary data.</text>
</comment>
<dbReference type="GO" id="GO:0016020">
    <property type="term" value="C:membrane"/>
    <property type="evidence" value="ECO:0007669"/>
    <property type="project" value="TreeGrafter"/>
</dbReference>
<dbReference type="OrthoDB" id="9769541at2"/>
<name>A0A3S4A303_9MICO</name>
<feature type="domain" description="AB hydrolase-1" evidence="2">
    <location>
        <begin position="53"/>
        <end position="262"/>
    </location>
</feature>
<dbReference type="EMBL" id="RZNC01000005">
    <property type="protein sequence ID" value="RWZ59187.1"/>
    <property type="molecule type" value="Genomic_DNA"/>
</dbReference>
<keyword evidence="4" id="KW-1185">Reference proteome</keyword>
<dbReference type="InterPro" id="IPR000073">
    <property type="entry name" value="AB_hydrolase_1"/>
</dbReference>
<evidence type="ECO:0000259" key="2">
    <source>
        <dbReference type="Pfam" id="PF12697"/>
    </source>
</evidence>
<feature type="region of interest" description="Disordered" evidence="1">
    <location>
        <begin position="274"/>
        <end position="300"/>
    </location>
</feature>
<dbReference type="Proteomes" id="UP000288603">
    <property type="component" value="Unassembled WGS sequence"/>
</dbReference>
<dbReference type="InterPro" id="IPR050266">
    <property type="entry name" value="AB_hydrolase_sf"/>
</dbReference>
<sequence>MPTRSRSRHSASVGRWRGWGAAHRKRLELTGGLVVDIVDTGRPSGAPTGHPVVLLVHGIGMTSASLEPVATAVAATHRAVCVTLPGYGGTPRPPRPLSVEDDAVVAAEVAELLGLRSVVAVGQSMGTQVCVELARSRPDLVTGLVLVGPVVDDRHPRVIDQAVALAVDSTRERPLANAIVIRDYLRCGPRWYLKTLPAMLAYPTIERAAEVAAPTIVVRGSRDPIAGTEWVRRLAASLPDGRVVTLPGAHHVQLIVPDDVAALVRSLANDRSRAIRQGHARHGRSDHDGNTTTLERRSNA</sequence>
<dbReference type="PANTHER" id="PTHR43798">
    <property type="entry name" value="MONOACYLGLYCEROL LIPASE"/>
    <property type="match status" value="1"/>
</dbReference>